<gene>
    <name evidence="1" type="ORF">P7K49_015232</name>
</gene>
<sequence length="252" mass="27216">MFHPKVSGGRTWALVAGPGAGRESGNAADAATVQHGLLPWGGKLRLSLRAGLRKLLAFIHSELSGESSLFGVSGRWPALPDPSQNLQLPGELLAGVAGLGTHACLSPAHPVAGTSMPSWVLVHGATAPFAGASQGQVALQMLSLPESWLLHGWKAQSGPDTNWTEHQDRRSKRAHLWGQSLGLPLDDRGTTLVRGIVAGALFFEDLEQRHKAQVLVEDISDILEEHAERHFHPYISYCSNEVYQQRTLQKLT</sequence>
<organism evidence="1 2">
    <name type="scientific">Saguinus oedipus</name>
    <name type="common">Cotton-top tamarin</name>
    <name type="synonym">Oedipomidas oedipus</name>
    <dbReference type="NCBI Taxonomy" id="9490"/>
    <lineage>
        <taxon>Eukaryota</taxon>
        <taxon>Metazoa</taxon>
        <taxon>Chordata</taxon>
        <taxon>Craniata</taxon>
        <taxon>Vertebrata</taxon>
        <taxon>Euteleostomi</taxon>
        <taxon>Mammalia</taxon>
        <taxon>Eutheria</taxon>
        <taxon>Euarchontoglires</taxon>
        <taxon>Primates</taxon>
        <taxon>Haplorrhini</taxon>
        <taxon>Platyrrhini</taxon>
        <taxon>Cebidae</taxon>
        <taxon>Callitrichinae</taxon>
        <taxon>Saguinus</taxon>
    </lineage>
</organism>
<dbReference type="SUPFAM" id="SSF48065">
    <property type="entry name" value="DBL homology domain (DH-domain)"/>
    <property type="match status" value="1"/>
</dbReference>
<evidence type="ECO:0000313" key="2">
    <source>
        <dbReference type="Proteomes" id="UP001266305"/>
    </source>
</evidence>
<dbReference type="InterPro" id="IPR035899">
    <property type="entry name" value="DBL_dom_sf"/>
</dbReference>
<protein>
    <submittedName>
        <fullName evidence="1">Uncharacterized protein</fullName>
    </submittedName>
</protein>
<proteinExistence type="predicted"/>
<dbReference type="InterPro" id="IPR047271">
    <property type="entry name" value="Ephexin-like"/>
</dbReference>
<dbReference type="Proteomes" id="UP001266305">
    <property type="component" value="Unassembled WGS sequence"/>
</dbReference>
<dbReference type="PANTHER" id="PTHR12845:SF3">
    <property type="entry name" value="RHO GUANINE NUCLEOTIDE EXCHANGE FACTOR 16"/>
    <property type="match status" value="1"/>
</dbReference>
<accession>A0ABQ9V8N1</accession>
<dbReference type="EMBL" id="JASSZA010000007">
    <property type="protein sequence ID" value="KAK2105718.1"/>
    <property type="molecule type" value="Genomic_DNA"/>
</dbReference>
<keyword evidence="2" id="KW-1185">Reference proteome</keyword>
<comment type="caution">
    <text evidence="1">The sequence shown here is derived from an EMBL/GenBank/DDBJ whole genome shotgun (WGS) entry which is preliminary data.</text>
</comment>
<reference evidence="1 2" key="1">
    <citation type="submission" date="2023-05" db="EMBL/GenBank/DDBJ databases">
        <title>B98-5 Cell Line De Novo Hybrid Assembly: An Optical Mapping Approach.</title>
        <authorList>
            <person name="Kananen K."/>
            <person name="Auerbach J.A."/>
            <person name="Kautto E."/>
            <person name="Blachly J.S."/>
        </authorList>
    </citation>
    <scope>NUCLEOTIDE SEQUENCE [LARGE SCALE GENOMIC DNA]</scope>
    <source>
        <strain evidence="1">B95-8</strain>
        <tissue evidence="1">Cell line</tissue>
    </source>
</reference>
<name>A0ABQ9V8N1_SAGOE</name>
<evidence type="ECO:0000313" key="1">
    <source>
        <dbReference type="EMBL" id="KAK2105718.1"/>
    </source>
</evidence>
<dbReference type="Gene3D" id="1.20.900.10">
    <property type="entry name" value="Dbl homology (DH) domain"/>
    <property type="match status" value="1"/>
</dbReference>
<dbReference type="PANTHER" id="PTHR12845">
    <property type="entry name" value="GUANINE NUCLEOTIDE EXCHANGE FACTOR"/>
    <property type="match status" value="1"/>
</dbReference>